<accession>A0A371DDZ1</accession>
<feature type="region of interest" description="Disordered" evidence="1">
    <location>
        <begin position="1"/>
        <end position="22"/>
    </location>
</feature>
<sequence>MVQLLSQPASPGSGLRRRPHMGVIQERCQPKNNARRTHVAARLHFHLTISISSAAQPYPQVPVGPPNTAVICQRNLATAVPGPPAALQLLNLEALSKPPRHTILSPISPSPPIHGRPRHRLRSLFEASSGCTTFSLVVCVLECIVRLNQLTRLMRTLRPEFPKYICMYVLYSTSGPYPSFAGSQPPSFTGAPTLLT</sequence>
<organism evidence="2 3">
    <name type="scientific">Lentinus brumalis</name>
    <dbReference type="NCBI Taxonomy" id="2498619"/>
    <lineage>
        <taxon>Eukaryota</taxon>
        <taxon>Fungi</taxon>
        <taxon>Dikarya</taxon>
        <taxon>Basidiomycota</taxon>
        <taxon>Agaricomycotina</taxon>
        <taxon>Agaricomycetes</taxon>
        <taxon>Polyporales</taxon>
        <taxon>Polyporaceae</taxon>
        <taxon>Lentinus</taxon>
    </lineage>
</organism>
<evidence type="ECO:0000313" key="3">
    <source>
        <dbReference type="Proteomes" id="UP000256964"/>
    </source>
</evidence>
<gene>
    <name evidence="2" type="ORF">OH76DRAFT_438184</name>
</gene>
<dbReference type="Proteomes" id="UP000256964">
    <property type="component" value="Unassembled WGS sequence"/>
</dbReference>
<proteinExistence type="predicted"/>
<dbReference type="EMBL" id="KZ857398">
    <property type="protein sequence ID" value="RDX50726.1"/>
    <property type="molecule type" value="Genomic_DNA"/>
</dbReference>
<dbReference type="AlphaFoldDB" id="A0A371DDZ1"/>
<evidence type="ECO:0000313" key="2">
    <source>
        <dbReference type="EMBL" id="RDX50726.1"/>
    </source>
</evidence>
<feature type="compositionally biased region" description="Polar residues" evidence="1">
    <location>
        <begin position="1"/>
        <end position="10"/>
    </location>
</feature>
<protein>
    <submittedName>
        <fullName evidence="2">Uncharacterized protein</fullName>
    </submittedName>
</protein>
<evidence type="ECO:0000256" key="1">
    <source>
        <dbReference type="SAM" id="MobiDB-lite"/>
    </source>
</evidence>
<keyword evidence="3" id="KW-1185">Reference proteome</keyword>
<name>A0A371DDZ1_9APHY</name>
<reference evidence="2 3" key="1">
    <citation type="journal article" date="2018" name="Biotechnol. Biofuels">
        <title>Integrative visual omics of the white-rot fungus Polyporus brumalis exposes the biotechnological potential of its oxidative enzymes for delignifying raw plant biomass.</title>
        <authorList>
            <person name="Miyauchi S."/>
            <person name="Rancon A."/>
            <person name="Drula E."/>
            <person name="Hage H."/>
            <person name="Chaduli D."/>
            <person name="Favel A."/>
            <person name="Grisel S."/>
            <person name="Henrissat B."/>
            <person name="Herpoel-Gimbert I."/>
            <person name="Ruiz-Duenas F.J."/>
            <person name="Chevret D."/>
            <person name="Hainaut M."/>
            <person name="Lin J."/>
            <person name="Wang M."/>
            <person name="Pangilinan J."/>
            <person name="Lipzen A."/>
            <person name="Lesage-Meessen L."/>
            <person name="Navarro D."/>
            <person name="Riley R."/>
            <person name="Grigoriev I.V."/>
            <person name="Zhou S."/>
            <person name="Raouche S."/>
            <person name="Rosso M.N."/>
        </authorList>
    </citation>
    <scope>NUCLEOTIDE SEQUENCE [LARGE SCALE GENOMIC DNA]</scope>
    <source>
        <strain evidence="2 3">BRFM 1820</strain>
    </source>
</reference>